<sequence length="208" mass="21492">MLLTHVSALLSLVTLSSMAAANIAGGPMSPVSPQMMAAAKPFGSPQMQMSPAAAADAKRQGGDGIRLSLLPNLPLGSMIGGGRYKLLERFTGGNNIYVSTVPYGLIKAQVICTTRESATSTFQVAKSLLAAPKSSGGLSLTPINQYPIADGICYMVRGPCAPLLQSVRRGDAAGAKAIFSAIQSGMSLPACRENDIVSELDCQAYGAR</sequence>
<protein>
    <submittedName>
        <fullName evidence="2">Uncharacterized protein</fullName>
    </submittedName>
</protein>
<gene>
    <name evidence="2" type="ORF">SYNPS1DRAFT_31094</name>
</gene>
<evidence type="ECO:0000256" key="1">
    <source>
        <dbReference type="SAM" id="SignalP"/>
    </source>
</evidence>
<organism evidence="2 3">
    <name type="scientific">Syncephalis pseudoplumigaleata</name>
    <dbReference type="NCBI Taxonomy" id="1712513"/>
    <lineage>
        <taxon>Eukaryota</taxon>
        <taxon>Fungi</taxon>
        <taxon>Fungi incertae sedis</taxon>
        <taxon>Zoopagomycota</taxon>
        <taxon>Zoopagomycotina</taxon>
        <taxon>Zoopagomycetes</taxon>
        <taxon>Zoopagales</taxon>
        <taxon>Piptocephalidaceae</taxon>
        <taxon>Syncephalis</taxon>
    </lineage>
</organism>
<dbReference type="EMBL" id="KZ991225">
    <property type="protein sequence ID" value="RKP23193.1"/>
    <property type="molecule type" value="Genomic_DNA"/>
</dbReference>
<evidence type="ECO:0000313" key="3">
    <source>
        <dbReference type="Proteomes" id="UP000278143"/>
    </source>
</evidence>
<evidence type="ECO:0000313" key="2">
    <source>
        <dbReference type="EMBL" id="RKP23193.1"/>
    </source>
</evidence>
<dbReference type="AlphaFoldDB" id="A0A4P9YT91"/>
<keyword evidence="1" id="KW-0732">Signal</keyword>
<accession>A0A4P9YT91</accession>
<keyword evidence="3" id="KW-1185">Reference proteome</keyword>
<name>A0A4P9YT91_9FUNG</name>
<feature type="signal peptide" evidence="1">
    <location>
        <begin position="1"/>
        <end position="20"/>
    </location>
</feature>
<reference evidence="3" key="1">
    <citation type="journal article" date="2018" name="Nat. Microbiol.">
        <title>Leveraging single-cell genomics to expand the fungal tree of life.</title>
        <authorList>
            <person name="Ahrendt S.R."/>
            <person name="Quandt C.A."/>
            <person name="Ciobanu D."/>
            <person name="Clum A."/>
            <person name="Salamov A."/>
            <person name="Andreopoulos B."/>
            <person name="Cheng J.F."/>
            <person name="Woyke T."/>
            <person name="Pelin A."/>
            <person name="Henrissat B."/>
            <person name="Reynolds N.K."/>
            <person name="Benny G.L."/>
            <person name="Smith M.E."/>
            <person name="James T.Y."/>
            <person name="Grigoriev I.V."/>
        </authorList>
    </citation>
    <scope>NUCLEOTIDE SEQUENCE [LARGE SCALE GENOMIC DNA]</scope>
    <source>
        <strain evidence="3">Benny S71-1</strain>
    </source>
</reference>
<proteinExistence type="predicted"/>
<feature type="chain" id="PRO_5020795745" evidence="1">
    <location>
        <begin position="21"/>
        <end position="208"/>
    </location>
</feature>
<dbReference type="Proteomes" id="UP000278143">
    <property type="component" value="Unassembled WGS sequence"/>
</dbReference>